<proteinExistence type="predicted"/>
<dbReference type="EMBL" id="BMDQ01000003">
    <property type="protein sequence ID" value="GGI57746.1"/>
    <property type="molecule type" value="Genomic_DNA"/>
</dbReference>
<sequence length="172" mass="20090">MKDSTLLFRSLAAIIFITGIAHLASYASQKDDINYSYDESIDSNQKKIFPEEEKTKSNNNPDTDYIVGKWKVNYNVEDFNGAIFYNIKKEGEYFNAYTYEYQDKNGNSEKAIGLKTLVIKSFDGYQGKGVYSIEYEHQQYQVDCQIDMVDKNAFKLSYDYYGYSDVETWQRQ</sequence>
<evidence type="ECO:0008006" key="4">
    <source>
        <dbReference type="Google" id="ProtNLM"/>
    </source>
</evidence>
<feature type="transmembrane region" description="Helical" evidence="1">
    <location>
        <begin position="6"/>
        <end position="27"/>
    </location>
</feature>
<dbReference type="RefSeq" id="WP_188374673.1">
    <property type="nucleotide sequence ID" value="NZ_BMDQ01000003.1"/>
</dbReference>
<organism evidence="2 3">
    <name type="scientific">Winogradskyella haliclonae</name>
    <dbReference type="NCBI Taxonomy" id="2048558"/>
    <lineage>
        <taxon>Bacteria</taxon>
        <taxon>Pseudomonadati</taxon>
        <taxon>Bacteroidota</taxon>
        <taxon>Flavobacteriia</taxon>
        <taxon>Flavobacteriales</taxon>
        <taxon>Flavobacteriaceae</taxon>
        <taxon>Winogradskyella</taxon>
    </lineage>
</organism>
<name>A0ABQ2BZN8_9FLAO</name>
<keyword evidence="1" id="KW-0812">Transmembrane</keyword>
<comment type="caution">
    <text evidence="2">The sequence shown here is derived from an EMBL/GenBank/DDBJ whole genome shotgun (WGS) entry which is preliminary data.</text>
</comment>
<evidence type="ECO:0000313" key="3">
    <source>
        <dbReference type="Proteomes" id="UP000624701"/>
    </source>
</evidence>
<evidence type="ECO:0000256" key="1">
    <source>
        <dbReference type="SAM" id="Phobius"/>
    </source>
</evidence>
<evidence type="ECO:0000313" key="2">
    <source>
        <dbReference type="EMBL" id="GGI57746.1"/>
    </source>
</evidence>
<accession>A0ABQ2BZN8</accession>
<keyword evidence="1" id="KW-0472">Membrane</keyword>
<keyword evidence="1" id="KW-1133">Transmembrane helix</keyword>
<gene>
    <name evidence="2" type="ORF">GCM10011444_20550</name>
</gene>
<protein>
    <recommendedName>
        <fullName evidence="4">DUF4488 domain-containing protein</fullName>
    </recommendedName>
</protein>
<keyword evidence="3" id="KW-1185">Reference proteome</keyword>
<reference evidence="3" key="1">
    <citation type="journal article" date="2019" name="Int. J. Syst. Evol. Microbiol.">
        <title>The Global Catalogue of Microorganisms (GCM) 10K type strain sequencing project: providing services to taxonomists for standard genome sequencing and annotation.</title>
        <authorList>
            <consortium name="The Broad Institute Genomics Platform"/>
            <consortium name="The Broad Institute Genome Sequencing Center for Infectious Disease"/>
            <person name="Wu L."/>
            <person name="Ma J."/>
        </authorList>
    </citation>
    <scope>NUCLEOTIDE SEQUENCE [LARGE SCALE GENOMIC DNA]</scope>
    <source>
        <strain evidence="3">CCM 8681</strain>
    </source>
</reference>
<dbReference type="Proteomes" id="UP000624701">
    <property type="component" value="Unassembled WGS sequence"/>
</dbReference>